<gene>
    <name evidence="1" type="ORF">HHI36_014912</name>
</gene>
<reference evidence="1 2" key="1">
    <citation type="journal article" date="2021" name="BMC Biol.">
        <title>Horizontally acquired antibacterial genes associated with adaptive radiation of ladybird beetles.</title>
        <authorList>
            <person name="Li H.S."/>
            <person name="Tang X.F."/>
            <person name="Huang Y.H."/>
            <person name="Xu Z.Y."/>
            <person name="Chen M.L."/>
            <person name="Du X.Y."/>
            <person name="Qiu B.Y."/>
            <person name="Chen P.T."/>
            <person name="Zhang W."/>
            <person name="Slipinski A."/>
            <person name="Escalona H.E."/>
            <person name="Waterhouse R.M."/>
            <person name="Zwick A."/>
            <person name="Pang H."/>
        </authorList>
    </citation>
    <scope>NUCLEOTIDE SEQUENCE [LARGE SCALE GENOMIC DNA]</scope>
    <source>
        <strain evidence="1">SYSU2018</strain>
    </source>
</reference>
<feature type="non-terminal residue" evidence="1">
    <location>
        <position position="230"/>
    </location>
</feature>
<evidence type="ECO:0008006" key="3">
    <source>
        <dbReference type="Google" id="ProtNLM"/>
    </source>
</evidence>
<name>A0ABD2N5A7_9CUCU</name>
<protein>
    <recommendedName>
        <fullName evidence="3">Endonuclease-reverse transcriptase</fullName>
    </recommendedName>
</protein>
<sequence length="230" mass="25635">MKNAFKLKGSGIFISPDLCLEDREQLILINHLKEAKSREKRALIKGKQLIVEEKAFSIEELKNSENTGTKPKGQERISRTLSREITRPMTRSAYKKKTKIVKNTRGNKGLWRTVSDISGSVVEGTSVDHLKTEGGKICSDSKEIVGCFADYFSGVGTSPATKLKNPKRKEFRLWKNAHSFGFLETTADEVASVIKSLKSGKCVGDDGLRTETLKKISEFVSELLPSIINR</sequence>
<comment type="caution">
    <text evidence="1">The sequence shown here is derived from an EMBL/GenBank/DDBJ whole genome shotgun (WGS) entry which is preliminary data.</text>
</comment>
<dbReference type="AlphaFoldDB" id="A0ABD2N5A7"/>
<keyword evidence="2" id="KW-1185">Reference proteome</keyword>
<dbReference type="Proteomes" id="UP001516400">
    <property type="component" value="Unassembled WGS sequence"/>
</dbReference>
<organism evidence="1 2">
    <name type="scientific">Cryptolaemus montrouzieri</name>
    <dbReference type="NCBI Taxonomy" id="559131"/>
    <lineage>
        <taxon>Eukaryota</taxon>
        <taxon>Metazoa</taxon>
        <taxon>Ecdysozoa</taxon>
        <taxon>Arthropoda</taxon>
        <taxon>Hexapoda</taxon>
        <taxon>Insecta</taxon>
        <taxon>Pterygota</taxon>
        <taxon>Neoptera</taxon>
        <taxon>Endopterygota</taxon>
        <taxon>Coleoptera</taxon>
        <taxon>Polyphaga</taxon>
        <taxon>Cucujiformia</taxon>
        <taxon>Coccinelloidea</taxon>
        <taxon>Coccinellidae</taxon>
        <taxon>Scymninae</taxon>
        <taxon>Scymnini</taxon>
        <taxon>Cryptolaemus</taxon>
    </lineage>
</organism>
<proteinExistence type="predicted"/>
<accession>A0ABD2N5A7</accession>
<dbReference type="EMBL" id="JABFTP020000062">
    <property type="protein sequence ID" value="KAL3273469.1"/>
    <property type="molecule type" value="Genomic_DNA"/>
</dbReference>
<evidence type="ECO:0000313" key="1">
    <source>
        <dbReference type="EMBL" id="KAL3273469.1"/>
    </source>
</evidence>
<evidence type="ECO:0000313" key="2">
    <source>
        <dbReference type="Proteomes" id="UP001516400"/>
    </source>
</evidence>